<dbReference type="AlphaFoldDB" id="A0A2M8FAN9"/>
<dbReference type="PANTHER" id="PTHR28055:SF1">
    <property type="entry name" value="ALTERED INHERITANCE OF MITOCHONDRIA PROTEIN 41, MITOCHONDRIAL"/>
    <property type="match status" value="1"/>
</dbReference>
<dbReference type="Gene3D" id="1.10.1510.10">
    <property type="entry name" value="Uncharacterised protein YqeY/AIM41 PF09424, N-terminal domain"/>
    <property type="match status" value="1"/>
</dbReference>
<organism evidence="1 2">
    <name type="scientific">Candidatus Magasanikbacteria bacterium CG_4_9_14_0_2_um_filter_42_11</name>
    <dbReference type="NCBI Taxonomy" id="1974643"/>
    <lineage>
        <taxon>Bacteria</taxon>
        <taxon>Candidatus Magasanikiibacteriota</taxon>
    </lineage>
</organism>
<gene>
    <name evidence="1" type="ORF">CO030_01040</name>
</gene>
<dbReference type="PANTHER" id="PTHR28055">
    <property type="entry name" value="ALTERED INHERITANCE OF MITOCHONDRIA PROTEIN 41, MITOCHONDRIAL"/>
    <property type="match status" value="1"/>
</dbReference>
<dbReference type="InterPro" id="IPR042184">
    <property type="entry name" value="YqeY/Aim41_N"/>
</dbReference>
<proteinExistence type="predicted"/>
<dbReference type="Pfam" id="PF09424">
    <property type="entry name" value="YqeY"/>
    <property type="match status" value="1"/>
</dbReference>
<evidence type="ECO:0008006" key="3">
    <source>
        <dbReference type="Google" id="ProtNLM"/>
    </source>
</evidence>
<dbReference type="Proteomes" id="UP000231456">
    <property type="component" value="Unassembled WGS sequence"/>
</dbReference>
<dbReference type="InterPro" id="IPR019004">
    <property type="entry name" value="YqeY/Aim41"/>
</dbReference>
<dbReference type="GO" id="GO:0016884">
    <property type="term" value="F:carbon-nitrogen ligase activity, with glutamine as amido-N-donor"/>
    <property type="evidence" value="ECO:0007669"/>
    <property type="project" value="InterPro"/>
</dbReference>
<accession>A0A2M8FAN9</accession>
<evidence type="ECO:0000313" key="2">
    <source>
        <dbReference type="Proteomes" id="UP000231456"/>
    </source>
</evidence>
<dbReference type="EMBL" id="PFRH01000039">
    <property type="protein sequence ID" value="PJC52787.1"/>
    <property type="molecule type" value="Genomic_DNA"/>
</dbReference>
<dbReference type="Gene3D" id="1.10.10.410">
    <property type="match status" value="1"/>
</dbReference>
<reference evidence="2" key="1">
    <citation type="submission" date="2017-09" db="EMBL/GenBank/DDBJ databases">
        <title>Depth-based differentiation of microbial function through sediment-hosted aquifers and enrichment of novel symbionts in the deep terrestrial subsurface.</title>
        <authorList>
            <person name="Probst A.J."/>
            <person name="Ladd B."/>
            <person name="Jarett J.K."/>
            <person name="Geller-Mcgrath D.E."/>
            <person name="Sieber C.M.K."/>
            <person name="Emerson J.B."/>
            <person name="Anantharaman K."/>
            <person name="Thomas B.C."/>
            <person name="Malmstrom R."/>
            <person name="Stieglmeier M."/>
            <person name="Klingl A."/>
            <person name="Woyke T."/>
            <person name="Ryan C.M."/>
            <person name="Banfield J.F."/>
        </authorList>
    </citation>
    <scope>NUCLEOTIDE SEQUENCE [LARGE SCALE GENOMIC DNA]</scope>
</reference>
<comment type="caution">
    <text evidence="1">The sequence shown here is derived from an EMBL/GenBank/DDBJ whole genome shotgun (WGS) entry which is preliminary data.</text>
</comment>
<dbReference type="SUPFAM" id="SSF89095">
    <property type="entry name" value="GatB/YqeY motif"/>
    <property type="match status" value="1"/>
</dbReference>
<dbReference type="InterPro" id="IPR023168">
    <property type="entry name" value="GatB_Yqey_C_2"/>
</dbReference>
<sequence length="161" mass="17514">MQKQRHTNNITPSPMTLQEQLQADMITAMKAKDAERVRVLRNAMSALKNVQIEKGDAFTDDDALASVASQVKQLKDAMTDFQAGGRDDLVAQNMADVAILEAYLPEQLADDVLEKIVAETLTEVGATSPQDMGKAMGAVMKKVQGQADGTRVKDAVMKHLQ</sequence>
<dbReference type="InterPro" id="IPR003789">
    <property type="entry name" value="Asn/Gln_tRNA_amidoTrase-B-like"/>
</dbReference>
<name>A0A2M8FAN9_9BACT</name>
<protein>
    <recommendedName>
        <fullName evidence="3">Aspartyl-tRNA amidotransferase</fullName>
    </recommendedName>
</protein>
<evidence type="ECO:0000313" key="1">
    <source>
        <dbReference type="EMBL" id="PJC52787.1"/>
    </source>
</evidence>